<evidence type="ECO:0000313" key="2">
    <source>
        <dbReference type="EMBL" id="GMF10963.1"/>
    </source>
</evidence>
<gene>
    <name evidence="2" type="ORF">Plil01_000171800</name>
</gene>
<evidence type="ECO:0000313" key="3">
    <source>
        <dbReference type="Proteomes" id="UP001165083"/>
    </source>
</evidence>
<dbReference type="OrthoDB" id="67214at2759"/>
<evidence type="ECO:0000256" key="1">
    <source>
        <dbReference type="SAM" id="MobiDB-lite"/>
    </source>
</evidence>
<protein>
    <submittedName>
        <fullName evidence="2">Unnamed protein product</fullName>
    </submittedName>
</protein>
<accession>A0A9W6WN42</accession>
<organism evidence="2 3">
    <name type="scientific">Phytophthora lilii</name>
    <dbReference type="NCBI Taxonomy" id="2077276"/>
    <lineage>
        <taxon>Eukaryota</taxon>
        <taxon>Sar</taxon>
        <taxon>Stramenopiles</taxon>
        <taxon>Oomycota</taxon>
        <taxon>Peronosporomycetes</taxon>
        <taxon>Peronosporales</taxon>
        <taxon>Peronosporaceae</taxon>
        <taxon>Phytophthora</taxon>
    </lineage>
</organism>
<keyword evidence="3" id="KW-1185">Reference proteome</keyword>
<comment type="caution">
    <text evidence="2">The sequence shown here is derived from an EMBL/GenBank/DDBJ whole genome shotgun (WGS) entry which is preliminary data.</text>
</comment>
<name>A0A9W6WN42_9STRA</name>
<feature type="compositionally biased region" description="Polar residues" evidence="1">
    <location>
        <begin position="321"/>
        <end position="340"/>
    </location>
</feature>
<proteinExistence type="predicted"/>
<reference evidence="2" key="1">
    <citation type="submission" date="2023-04" db="EMBL/GenBank/DDBJ databases">
        <title>Phytophthora lilii NBRC 32176.</title>
        <authorList>
            <person name="Ichikawa N."/>
            <person name="Sato H."/>
            <person name="Tonouchi N."/>
        </authorList>
    </citation>
    <scope>NUCLEOTIDE SEQUENCE</scope>
    <source>
        <strain evidence="2">NBRC 32176</strain>
    </source>
</reference>
<sequence length="424" mass="46536">MCLSGGRLLGGAKVLGSYDESTRDTLKRLTAPTSALSLVIHNFATRYAELKTTLHGEVPKDFDPRIGMKASAEETMMEALLDALRDVHYSERQYERMDKGEASESNSLQTAEVSALPVFLLRDFDTLSDQDTERWLHWTHQVSSEGLAYVVLLSSSTVTPSKVEWLQARHHNGLGAVASDGIQDFVAILLRPANGLVDSTSAEQKLRDLSELHGLNLFADLDSATDEDDFSDDKASAEAIRDGKRAAEIEAILKATGNWWSDIKAICQRLKSTDLDSLTVHEERIAVIQEVCNSFLQDTEASLLEALHLDGSLQLPWPPQASDTAESSLSKNSGSNLDSTDTSKALSALETWKCLETLADVTPVTGGNALIGSPQQLLKQKDNTPLNCVSPVEALLSFNYREEGEQKFLDLVDQEVLFLRPKVC</sequence>
<feature type="region of interest" description="Disordered" evidence="1">
    <location>
        <begin position="318"/>
        <end position="340"/>
    </location>
</feature>
<dbReference type="AlphaFoldDB" id="A0A9W6WN42"/>
<dbReference type="EMBL" id="BSXW01000058">
    <property type="protein sequence ID" value="GMF10963.1"/>
    <property type="molecule type" value="Genomic_DNA"/>
</dbReference>
<dbReference type="Proteomes" id="UP001165083">
    <property type="component" value="Unassembled WGS sequence"/>
</dbReference>